<dbReference type="EMBL" id="JAJEPV010000008">
    <property type="protein sequence ID" value="MCC2118876.1"/>
    <property type="molecule type" value="Genomic_DNA"/>
</dbReference>
<comment type="caution">
    <text evidence="4">The sequence shown here is derived from an EMBL/GenBank/DDBJ whole genome shotgun (WGS) entry which is preliminary data.</text>
</comment>
<feature type="compositionally biased region" description="Low complexity" evidence="1">
    <location>
        <begin position="224"/>
        <end position="244"/>
    </location>
</feature>
<reference evidence="4 5" key="1">
    <citation type="submission" date="2021-10" db="EMBL/GenBank/DDBJ databases">
        <title>Anaerobic single-cell dispensing facilitates the cultivation of human gut bacteria.</title>
        <authorList>
            <person name="Afrizal A."/>
        </authorList>
    </citation>
    <scope>NUCLEOTIDE SEQUENCE [LARGE SCALE GENOMIC DNA]</scope>
    <source>
        <strain evidence="4 5">CLA-AA-H273</strain>
    </source>
</reference>
<protein>
    <recommendedName>
        <fullName evidence="6">LPXTG cell wall anchor domain-containing protein</fullName>
    </recommendedName>
</protein>
<evidence type="ECO:0008006" key="6">
    <source>
        <dbReference type="Google" id="ProtNLM"/>
    </source>
</evidence>
<accession>A0AAE3D7R2</accession>
<keyword evidence="2" id="KW-0812">Transmembrane</keyword>
<keyword evidence="2" id="KW-1133">Transmembrane helix</keyword>
<feature type="signal peptide" evidence="3">
    <location>
        <begin position="1"/>
        <end position="19"/>
    </location>
</feature>
<dbReference type="Proteomes" id="UP001197795">
    <property type="component" value="Unassembled WGS sequence"/>
</dbReference>
<gene>
    <name evidence="4" type="ORF">LKD75_04585</name>
</gene>
<feature type="region of interest" description="Disordered" evidence="1">
    <location>
        <begin position="224"/>
        <end position="254"/>
    </location>
</feature>
<keyword evidence="5" id="KW-1185">Reference proteome</keyword>
<proteinExistence type="predicted"/>
<keyword evidence="3" id="KW-0732">Signal</keyword>
<dbReference type="AlphaFoldDB" id="A0AAE3D7R2"/>
<keyword evidence="2" id="KW-0472">Membrane</keyword>
<evidence type="ECO:0000313" key="4">
    <source>
        <dbReference type="EMBL" id="MCC2118876.1"/>
    </source>
</evidence>
<feature type="chain" id="PRO_5042008722" description="LPXTG cell wall anchor domain-containing protein" evidence="3">
    <location>
        <begin position="20"/>
        <end position="289"/>
    </location>
</feature>
<evidence type="ECO:0000313" key="5">
    <source>
        <dbReference type="Proteomes" id="UP001197795"/>
    </source>
</evidence>
<organism evidence="4 5">
    <name type="scientific">Waltera acetigignens</name>
    <dbReference type="NCBI Taxonomy" id="2981769"/>
    <lineage>
        <taxon>Bacteria</taxon>
        <taxon>Bacillati</taxon>
        <taxon>Bacillota</taxon>
        <taxon>Clostridia</taxon>
        <taxon>Lachnospirales</taxon>
        <taxon>Lachnospiraceae</taxon>
        <taxon>Waltera</taxon>
    </lineage>
</organism>
<evidence type="ECO:0000256" key="1">
    <source>
        <dbReference type="SAM" id="MobiDB-lite"/>
    </source>
</evidence>
<dbReference type="RefSeq" id="WP_227732780.1">
    <property type="nucleotide sequence ID" value="NZ_JAJEPV010000008.1"/>
</dbReference>
<sequence length="289" mass="31251">MKRLKKFVTLFTLAAVCFAIPGLGKITVKAAEPTTYVLNYSDSSSEWRYKEASSWSAEVQDRELYYLQQNIKDGDYIVIDNDVENNALALKVSVRLGNLTFKNTVGVPVVYANGYDSVYFLSGTSGAVNGDVSHAYVYGDAKANFNSNVDTLEMIGLTDDKSNNLHATINGVGTVNHLIAKDNRDQSVFYEAYSFAAGKLAIEDGSLKTEAKYYSTTAPAAAAEVAPAATEQPTQTTAPAQATQNSTSSEYDNVPKTGENSAMFWLLGAAVVCMAGGYTIRRKNVQEAE</sequence>
<name>A0AAE3D7R2_9FIRM</name>
<feature type="transmembrane region" description="Helical" evidence="2">
    <location>
        <begin position="262"/>
        <end position="280"/>
    </location>
</feature>
<evidence type="ECO:0000256" key="3">
    <source>
        <dbReference type="SAM" id="SignalP"/>
    </source>
</evidence>
<evidence type="ECO:0000256" key="2">
    <source>
        <dbReference type="SAM" id="Phobius"/>
    </source>
</evidence>